<dbReference type="PATRIC" id="fig|66969.6.peg.448"/>
<proteinExistence type="predicted"/>
<evidence type="ECO:0000313" key="2">
    <source>
        <dbReference type="Proteomes" id="UP000054729"/>
    </source>
</evidence>
<dbReference type="OrthoDB" id="5640921at2"/>
<name>A0A0W1ANP4_9GAMM</name>
<organism evidence="1 2">
    <name type="scientific">Legionella waltersii</name>
    <dbReference type="NCBI Taxonomy" id="66969"/>
    <lineage>
        <taxon>Bacteria</taxon>
        <taxon>Pseudomonadati</taxon>
        <taxon>Pseudomonadota</taxon>
        <taxon>Gammaproteobacteria</taxon>
        <taxon>Legionellales</taxon>
        <taxon>Legionellaceae</taxon>
        <taxon>Legionella</taxon>
    </lineage>
</organism>
<dbReference type="AlphaFoldDB" id="A0A0W1ANP4"/>
<protein>
    <recommendedName>
        <fullName evidence="3">HTH cro/C1-type domain-containing protein</fullName>
    </recommendedName>
</protein>
<dbReference type="EMBL" id="LNZB01000006">
    <property type="protein sequence ID" value="KTD82938.1"/>
    <property type="molecule type" value="Genomic_DNA"/>
</dbReference>
<gene>
    <name evidence="1" type="ORF">Lwal_0416</name>
</gene>
<dbReference type="RefSeq" id="WP_058479265.1">
    <property type="nucleotide sequence ID" value="NZ_CAAAIQ010000003.1"/>
</dbReference>
<evidence type="ECO:0008006" key="3">
    <source>
        <dbReference type="Google" id="ProtNLM"/>
    </source>
</evidence>
<keyword evidence="2" id="KW-1185">Reference proteome</keyword>
<sequence length="80" mass="8805">MSNKVLTERLNNELDKLGVPNLMTERVQVCSKLFKLPKFKVEALLNGVIAIDSHSMNKIADELGVSSDWLLGGIGAKTKH</sequence>
<evidence type="ECO:0000313" key="1">
    <source>
        <dbReference type="EMBL" id="KTD82938.1"/>
    </source>
</evidence>
<dbReference type="Proteomes" id="UP000054729">
    <property type="component" value="Unassembled WGS sequence"/>
</dbReference>
<reference evidence="1 2" key="1">
    <citation type="submission" date="2015-11" db="EMBL/GenBank/DDBJ databases">
        <title>Genomic analysis of 38 Legionella species identifies large and diverse effector repertoires.</title>
        <authorList>
            <person name="Burstein D."/>
            <person name="Amaro F."/>
            <person name="Zusman T."/>
            <person name="Lifshitz Z."/>
            <person name="Cohen O."/>
            <person name="Gilbert J.A."/>
            <person name="Pupko T."/>
            <person name="Shuman H.A."/>
            <person name="Segal G."/>
        </authorList>
    </citation>
    <scope>NUCLEOTIDE SEQUENCE [LARGE SCALE GENOMIC DNA]</scope>
    <source>
        <strain evidence="1 2">ATCC 51914</strain>
    </source>
</reference>
<comment type="caution">
    <text evidence="1">The sequence shown here is derived from an EMBL/GenBank/DDBJ whole genome shotgun (WGS) entry which is preliminary data.</text>
</comment>
<accession>A0A0W1ANP4</accession>